<keyword evidence="6" id="KW-1185">Reference proteome</keyword>
<dbReference type="InterPro" id="IPR052035">
    <property type="entry name" value="ZnF_BED_domain_contain"/>
</dbReference>
<keyword evidence="2" id="KW-0812">Transmembrane</keyword>
<reference evidence="5 6" key="1">
    <citation type="submission" date="2024-02" db="EMBL/GenBank/DDBJ databases">
        <title>High-quality chromosome-scale genome assembly of Pensacola bahiagrass (Paspalum notatum Flugge var. saurae).</title>
        <authorList>
            <person name="Vega J.M."/>
            <person name="Podio M."/>
            <person name="Orjuela J."/>
            <person name="Siena L.A."/>
            <person name="Pessino S.C."/>
            <person name="Combes M.C."/>
            <person name="Mariac C."/>
            <person name="Albertini E."/>
            <person name="Pupilli F."/>
            <person name="Ortiz J.P.A."/>
            <person name="Leblanc O."/>
        </authorList>
    </citation>
    <scope>NUCLEOTIDE SEQUENCE [LARGE SCALE GENOMIC DNA]</scope>
    <source>
        <strain evidence="5">R1</strain>
        <tissue evidence="5">Leaf</tissue>
    </source>
</reference>
<sequence>MLTGADGKVCLENYVFDQDVARKELALMICLHEYPLALVDHAGFRKFCAAMQPLFKVPSRNTIRTNIMDMHAVQRESILSSRVAIITDMWTANHQKKGYMAVIAHFIDDKWELKIFLLRFIYVPAPHTAEVIADVLHGVLVDCHLERKVSTMTLDNCSTNDSMMLKMQDKLPLECLMLEGLLLHMRCAAHILNLIVRDGMSIMEKGTEKVRDSVGFWCATPKRHEKFKKMASQLNIAYIKRIGLDCTTRWNSTYAMLSTALEYQAVFERLALQVCARLKLFYDISELLCGTKYVTANLFFPKICGVYLAIRKWRASGHPRIEEMPALMKEKFDKYWKDVHGLMAVAAVLDPRFKLQMLQAFFTSVYGVEQAAFEVERIRGLMYQLVIQYQHAAKDVATSAGGKNGIGAVMAGSGDDDEYMSSQPSQSSSHVRTELDLYLDEPPLPRTQEIDIINWWKYGGIKYPTLQSIARDILPIPVTTVASESAFSTSGRVISPHRSRLAPKMIEALMCMQAWSHADMLGKHFLKELLIWHSILIYISTVKYSACIYFIVGDPTRAAVMTCMEEEEEKMTVAALLNVVWLYLLPPRVPIGDRGLNGDGDGVYRGRGGDWFSGIGAGLGSASSAPPRPVATLSHPCAGRGVIGRSRGRADDGSPELALQRRCGCWCPAHTGSRYDRSGFGVGGMRGWRSRTGTGGGDADAAASFFDLEFAVRDKL</sequence>
<feature type="domain" description="HAT C-terminal dimerisation" evidence="3">
    <location>
        <begin position="434"/>
        <end position="515"/>
    </location>
</feature>
<dbReference type="Pfam" id="PF14372">
    <property type="entry name" value="hAT-like_RNase-H"/>
    <property type="match status" value="1"/>
</dbReference>
<dbReference type="GO" id="GO:0003677">
    <property type="term" value="F:DNA binding"/>
    <property type="evidence" value="ECO:0007669"/>
    <property type="project" value="UniProtKB-KW"/>
</dbReference>
<feature type="domain" description="hAT-like transposase RNase-H fold" evidence="4">
    <location>
        <begin position="289"/>
        <end position="389"/>
    </location>
</feature>
<dbReference type="Proteomes" id="UP001341281">
    <property type="component" value="Chromosome 10"/>
</dbReference>
<dbReference type="Pfam" id="PF05699">
    <property type="entry name" value="Dimer_Tnp_hAT"/>
    <property type="match status" value="1"/>
</dbReference>
<keyword evidence="2" id="KW-1133">Transmembrane helix</keyword>
<dbReference type="SUPFAM" id="SSF53098">
    <property type="entry name" value="Ribonuclease H-like"/>
    <property type="match status" value="1"/>
</dbReference>
<evidence type="ECO:0000256" key="1">
    <source>
        <dbReference type="ARBA" id="ARBA00023125"/>
    </source>
</evidence>
<name>A0AAQ3UWE4_PASNO</name>
<evidence type="ECO:0000313" key="6">
    <source>
        <dbReference type="Proteomes" id="UP001341281"/>
    </source>
</evidence>
<evidence type="ECO:0000259" key="4">
    <source>
        <dbReference type="Pfam" id="PF14372"/>
    </source>
</evidence>
<keyword evidence="2" id="KW-0472">Membrane</keyword>
<dbReference type="InterPro" id="IPR012337">
    <property type="entry name" value="RNaseH-like_sf"/>
</dbReference>
<dbReference type="InterPro" id="IPR008906">
    <property type="entry name" value="HATC_C_dom"/>
</dbReference>
<evidence type="ECO:0008006" key="7">
    <source>
        <dbReference type="Google" id="ProtNLM"/>
    </source>
</evidence>
<dbReference type="PANTHER" id="PTHR46481:SF11">
    <property type="entry name" value="ZINC FINGER BED DOMAIN-CONTAINING PROTEIN RICESLEEPER 2-LIKE"/>
    <property type="match status" value="1"/>
</dbReference>
<organism evidence="5 6">
    <name type="scientific">Paspalum notatum var. saurae</name>
    <dbReference type="NCBI Taxonomy" id="547442"/>
    <lineage>
        <taxon>Eukaryota</taxon>
        <taxon>Viridiplantae</taxon>
        <taxon>Streptophyta</taxon>
        <taxon>Embryophyta</taxon>
        <taxon>Tracheophyta</taxon>
        <taxon>Spermatophyta</taxon>
        <taxon>Magnoliopsida</taxon>
        <taxon>Liliopsida</taxon>
        <taxon>Poales</taxon>
        <taxon>Poaceae</taxon>
        <taxon>PACMAD clade</taxon>
        <taxon>Panicoideae</taxon>
        <taxon>Andropogonodae</taxon>
        <taxon>Paspaleae</taxon>
        <taxon>Paspalinae</taxon>
        <taxon>Paspalum</taxon>
    </lineage>
</organism>
<dbReference type="EMBL" id="CP144754">
    <property type="protein sequence ID" value="WVZ97490.1"/>
    <property type="molecule type" value="Genomic_DNA"/>
</dbReference>
<keyword evidence="1" id="KW-0238">DNA-binding</keyword>
<feature type="transmembrane region" description="Helical" evidence="2">
    <location>
        <begin position="530"/>
        <end position="552"/>
    </location>
</feature>
<dbReference type="PANTHER" id="PTHR46481">
    <property type="entry name" value="ZINC FINGER BED DOMAIN-CONTAINING PROTEIN 4"/>
    <property type="match status" value="1"/>
</dbReference>
<evidence type="ECO:0000313" key="5">
    <source>
        <dbReference type="EMBL" id="WVZ97490.1"/>
    </source>
</evidence>
<accession>A0AAQ3UWE4</accession>
<protein>
    <recommendedName>
        <fullName evidence="7">Transposase</fullName>
    </recommendedName>
</protein>
<dbReference type="GO" id="GO:0046983">
    <property type="term" value="F:protein dimerization activity"/>
    <property type="evidence" value="ECO:0007669"/>
    <property type="project" value="InterPro"/>
</dbReference>
<proteinExistence type="predicted"/>
<evidence type="ECO:0000256" key="2">
    <source>
        <dbReference type="SAM" id="Phobius"/>
    </source>
</evidence>
<dbReference type="AlphaFoldDB" id="A0AAQ3UWE4"/>
<gene>
    <name evidence="5" type="ORF">U9M48_043020</name>
</gene>
<evidence type="ECO:0000259" key="3">
    <source>
        <dbReference type="Pfam" id="PF05699"/>
    </source>
</evidence>
<dbReference type="InterPro" id="IPR025525">
    <property type="entry name" value="hAT-like_transposase_RNase-H"/>
</dbReference>